<keyword evidence="1" id="KW-0343">GTPase activation</keyword>
<dbReference type="InterPro" id="IPR035969">
    <property type="entry name" value="Rab-GAP_TBC_sf"/>
</dbReference>
<name>A0ABD3TJK8_SINWO</name>
<evidence type="ECO:0000256" key="1">
    <source>
        <dbReference type="ARBA" id="ARBA00022468"/>
    </source>
</evidence>
<gene>
    <name evidence="4" type="ORF">ACJMK2_022234</name>
</gene>
<feature type="region of interest" description="Disordered" evidence="2">
    <location>
        <begin position="788"/>
        <end position="835"/>
    </location>
</feature>
<sequence>MLNRLRSLSKGKLFPENGAVENSAENAAKYSSTEDILKAIDQFGTKITDEPDGLESNNNLQRRGSGESSASESWMEVDPEGEPTITSFTHSYSIEWEKLFTKPNYMRHLRNYAIKGNLRSSRFRSIAWKLFLEVLPDNMSQWQTNTLNYRQKYTDLKNKLIVNPRKEVDAVDLSVNNPLSQEEESPWNRFFQDNELRLTIKQDVIRTFPELAFFKSDEVREMMVNNLFLYSREHNHISYRQGMHELLAPIIFILHCDHQAFLHASEIESLKDVIKDVMDPKYLEHDAYAMFSQIMQTMEPWYVSKEVEPLKSKDSQPFAKPQDLNPSNVIVSKLTRIQDYLLKKTDLELHQHLERLDIAPQIYGIRWIRLLFGRELPMQDLLVLWDAIFADGIGFDLVDYIFVAMLLYIRELLLFSDYPSCMNTLMRYPPVTDIHYFINMARFMRDPNQYPRPANQIYHSYLTTASQSPRAKEQKPAAGSNTDRARTSSMLTSTFSSFKHKMYSSAISRPKTLSVLGRQKMLKSSSEPMNLQTEISPGSPSGIIPGSVPQHKRGSTASLSKVEDTMFRSVPSSGSPITGNVRSVVSTPAGYSPDDISESTSPPRYATLPTKSKVKARRITPVEKEVQQQLAVVKSQVHDKEAMCRYCASKLDIHIERLQAELLRQNFEREDEIFVAIAGIKQVRDVLKGTLKFSQSAFDEEELEISENYYKPEVVTEEMSQEAVKRSQFVAHGEKGTQSKKLFYMSSEENSENLDNSPESPISHKVVESKEFELEDYRNIIIDSPKHKGAHQFVDSSGSNVSKSKFSSHAQECLEDSPNPLYNMKQNIEEESDWT</sequence>
<dbReference type="FunFam" id="1.10.8.270:FF:000011">
    <property type="entry name" value="TBC1 domain family member 5"/>
    <property type="match status" value="1"/>
</dbReference>
<dbReference type="PROSITE" id="PS50086">
    <property type="entry name" value="TBC_RABGAP"/>
    <property type="match status" value="1"/>
</dbReference>
<protein>
    <recommendedName>
        <fullName evidence="3">Rab-GAP TBC domain-containing protein</fullName>
    </recommendedName>
</protein>
<feature type="compositionally biased region" description="Low complexity" evidence="2">
    <location>
        <begin position="62"/>
        <end position="73"/>
    </location>
</feature>
<dbReference type="Gene3D" id="1.10.8.270">
    <property type="entry name" value="putative rabgap domain of human tbc1 domain family member 14 like domains"/>
    <property type="match status" value="1"/>
</dbReference>
<keyword evidence="5" id="KW-1185">Reference proteome</keyword>
<feature type="compositionally biased region" description="Low complexity" evidence="2">
    <location>
        <begin position="793"/>
        <end position="808"/>
    </location>
</feature>
<dbReference type="Gene3D" id="1.10.472.80">
    <property type="entry name" value="Ypt/Rab-GAP domain of gyp1p, domain 3"/>
    <property type="match status" value="1"/>
</dbReference>
<proteinExistence type="predicted"/>
<organism evidence="4 5">
    <name type="scientific">Sinanodonta woodiana</name>
    <name type="common">Chinese pond mussel</name>
    <name type="synonym">Anodonta woodiana</name>
    <dbReference type="NCBI Taxonomy" id="1069815"/>
    <lineage>
        <taxon>Eukaryota</taxon>
        <taxon>Metazoa</taxon>
        <taxon>Spiralia</taxon>
        <taxon>Lophotrochozoa</taxon>
        <taxon>Mollusca</taxon>
        <taxon>Bivalvia</taxon>
        <taxon>Autobranchia</taxon>
        <taxon>Heteroconchia</taxon>
        <taxon>Palaeoheterodonta</taxon>
        <taxon>Unionida</taxon>
        <taxon>Unionoidea</taxon>
        <taxon>Unionidae</taxon>
        <taxon>Unioninae</taxon>
        <taxon>Sinanodonta</taxon>
    </lineage>
</organism>
<accession>A0ABD3TJK8</accession>
<dbReference type="PANTHER" id="PTHR22957:SF337">
    <property type="entry name" value="TBC1 DOMAIN FAMILY MEMBER 5"/>
    <property type="match status" value="1"/>
</dbReference>
<dbReference type="Proteomes" id="UP001634394">
    <property type="component" value="Unassembled WGS sequence"/>
</dbReference>
<dbReference type="PANTHER" id="PTHR22957">
    <property type="entry name" value="TBC1 DOMAIN FAMILY MEMBER GTPASE-ACTIVATING PROTEIN"/>
    <property type="match status" value="1"/>
</dbReference>
<evidence type="ECO:0000313" key="4">
    <source>
        <dbReference type="EMBL" id="KAL3836821.1"/>
    </source>
</evidence>
<reference evidence="4 5" key="1">
    <citation type="submission" date="2024-11" db="EMBL/GenBank/DDBJ databases">
        <title>Chromosome-level genome assembly of the freshwater bivalve Anodonta woodiana.</title>
        <authorList>
            <person name="Chen X."/>
        </authorList>
    </citation>
    <scope>NUCLEOTIDE SEQUENCE [LARGE SCALE GENOMIC DNA]</scope>
    <source>
        <strain evidence="4">MN2024</strain>
        <tissue evidence="4">Gills</tissue>
    </source>
</reference>
<dbReference type="SMART" id="SM00164">
    <property type="entry name" value="TBC"/>
    <property type="match status" value="1"/>
</dbReference>
<dbReference type="AlphaFoldDB" id="A0ABD3TJK8"/>
<dbReference type="SUPFAM" id="SSF47923">
    <property type="entry name" value="Ypt/Rab-GAP domain of gyp1p"/>
    <property type="match status" value="2"/>
</dbReference>
<evidence type="ECO:0000313" key="5">
    <source>
        <dbReference type="Proteomes" id="UP001634394"/>
    </source>
</evidence>
<feature type="region of interest" description="Disordered" evidence="2">
    <location>
        <begin position="47"/>
        <end position="80"/>
    </location>
</feature>
<dbReference type="FunFam" id="1.10.472.80:FF:000038">
    <property type="entry name" value="TBC1 domain family member 5"/>
    <property type="match status" value="1"/>
</dbReference>
<feature type="domain" description="Rab-GAP TBC" evidence="3">
    <location>
        <begin position="118"/>
        <end position="392"/>
    </location>
</feature>
<dbReference type="InterPro" id="IPR000195">
    <property type="entry name" value="Rab-GAP-TBC_dom"/>
</dbReference>
<comment type="caution">
    <text evidence="4">The sequence shown here is derived from an EMBL/GenBank/DDBJ whole genome shotgun (WGS) entry which is preliminary data.</text>
</comment>
<feature type="region of interest" description="Disordered" evidence="2">
    <location>
        <begin position="588"/>
        <end position="612"/>
    </location>
</feature>
<feature type="region of interest" description="Disordered" evidence="2">
    <location>
        <begin position="465"/>
        <end position="486"/>
    </location>
</feature>
<dbReference type="Pfam" id="PF00566">
    <property type="entry name" value="RabGAP-TBC"/>
    <property type="match status" value="1"/>
</dbReference>
<dbReference type="GO" id="GO:0005737">
    <property type="term" value="C:cytoplasm"/>
    <property type="evidence" value="ECO:0007669"/>
    <property type="project" value="UniProtKB-ARBA"/>
</dbReference>
<dbReference type="EMBL" id="JBJQND010000018">
    <property type="protein sequence ID" value="KAL3836821.1"/>
    <property type="molecule type" value="Genomic_DNA"/>
</dbReference>
<dbReference type="GO" id="GO:0005096">
    <property type="term" value="F:GTPase activator activity"/>
    <property type="evidence" value="ECO:0007669"/>
    <property type="project" value="UniProtKB-KW"/>
</dbReference>
<evidence type="ECO:0000259" key="3">
    <source>
        <dbReference type="PROSITE" id="PS50086"/>
    </source>
</evidence>
<evidence type="ECO:0000256" key="2">
    <source>
        <dbReference type="SAM" id="MobiDB-lite"/>
    </source>
</evidence>